<organism evidence="1 2">
    <name type="scientific">Pendulispora brunnea</name>
    <dbReference type="NCBI Taxonomy" id="2905690"/>
    <lineage>
        <taxon>Bacteria</taxon>
        <taxon>Pseudomonadati</taxon>
        <taxon>Myxococcota</taxon>
        <taxon>Myxococcia</taxon>
        <taxon>Myxococcales</taxon>
        <taxon>Sorangiineae</taxon>
        <taxon>Pendulisporaceae</taxon>
        <taxon>Pendulispora</taxon>
    </lineage>
</organism>
<reference evidence="1 2" key="1">
    <citation type="submission" date="2021-12" db="EMBL/GenBank/DDBJ databases">
        <title>Discovery of the Pendulisporaceae a myxobacterial family with distinct sporulation behavior and unique specialized metabolism.</title>
        <authorList>
            <person name="Garcia R."/>
            <person name="Popoff A."/>
            <person name="Bader C.D."/>
            <person name="Loehr J."/>
            <person name="Walesch S."/>
            <person name="Walt C."/>
            <person name="Boldt J."/>
            <person name="Bunk B."/>
            <person name="Haeckl F.J.F.P.J."/>
            <person name="Gunesch A.P."/>
            <person name="Birkelbach J."/>
            <person name="Nuebel U."/>
            <person name="Pietschmann T."/>
            <person name="Bach T."/>
            <person name="Mueller R."/>
        </authorList>
    </citation>
    <scope>NUCLEOTIDE SEQUENCE [LARGE SCALE GENOMIC DNA]</scope>
    <source>
        <strain evidence="1 2">MSr12523</strain>
    </source>
</reference>
<gene>
    <name evidence="1" type="ORF">LZC95_25785</name>
</gene>
<name>A0ABZ2JZF0_9BACT</name>
<dbReference type="RefSeq" id="WP_394840518.1">
    <property type="nucleotide sequence ID" value="NZ_CP089982.1"/>
</dbReference>
<accession>A0ABZ2JZF0</accession>
<dbReference type="EMBL" id="CP089982">
    <property type="protein sequence ID" value="WXA89904.1"/>
    <property type="molecule type" value="Genomic_DNA"/>
</dbReference>
<keyword evidence="2" id="KW-1185">Reference proteome</keyword>
<evidence type="ECO:0000313" key="2">
    <source>
        <dbReference type="Proteomes" id="UP001379533"/>
    </source>
</evidence>
<protein>
    <submittedName>
        <fullName evidence="1">Uncharacterized protein</fullName>
    </submittedName>
</protein>
<dbReference type="Proteomes" id="UP001379533">
    <property type="component" value="Chromosome"/>
</dbReference>
<dbReference type="Gene3D" id="2.50.20.10">
    <property type="entry name" value="Lipoprotein localisation LolA/LolB/LppX"/>
    <property type="match status" value="1"/>
</dbReference>
<sequence length="318" mass="34584">MNNLSVWLANVAFTDTRATYAAGSFQGSFNQNTASNGWHVLGNALCSGPGTACTLQVDHGNGRTGADLVGFDLGFAATSSASDESMSCGFTTPVAGDVAAIQRKMLNAVDNYRDVRGAFHIAFSNNGQDEQVEFAISEENLRSFVRTTPREGAIEESVADGTSALLLYPERSMFQKKRRAPIVQREQARHFFNQACQAVYVARQDRAWAHAAHEVTLPSNYAFWLTGSDSKIVGHEVLLGRNVTSVAGRHDWYSSTKLGATGFKMWVDDETGTLLKLSGTNEHGRIVYAIDVSDIQFDRGVALGEFALDEPAGWTNIE</sequence>
<proteinExistence type="predicted"/>
<evidence type="ECO:0000313" key="1">
    <source>
        <dbReference type="EMBL" id="WXA89904.1"/>
    </source>
</evidence>